<dbReference type="Proteomes" id="UP001530400">
    <property type="component" value="Unassembled WGS sequence"/>
</dbReference>
<protein>
    <recommendedName>
        <fullName evidence="5">Sulfotransferase</fullName>
    </recommendedName>
</protein>
<dbReference type="EMBL" id="JALLPJ020001314">
    <property type="protein sequence ID" value="KAL3770286.1"/>
    <property type="molecule type" value="Genomic_DNA"/>
</dbReference>
<sequence length="455" mass="51240">MVGRTAGSRLGRRGLSKTDKVLISIAIMGLLYAVAMFIEVTAQTGKSYRDQLLNEQLRKLNAMGKESEPATPAPTASPTPPRISNGQLVTWILSSRIAGKDKDMLSQHSAYARMHDSPPTPLTFTPGSLQLSHVDTLKYCYVDPSIYGRHMQGHRGDGSNVKVSYSDKYKLIYIMLPKSGSSTARYMLKDQFGAVETKKSLQHIDYQPNGKMDGVHVFTFVRDPLSRFFSQYEEAYVRTAPWVSKDNPYYNSQQHPFPYLFENINSYQEYEEVFCPPLTRTNPNNRKECTDKETAENGTLAARLERFVNEYDGRTPFDVHLTLQVPMLSSDSGIPLYLSQIYNTTDAENGWKSIARQFIGANSTLAQSGSKGVVQGRSYPRRLNNKLVTVESQRRICELALLDYCCLNLPLPEVCRGKYYKDENGKATELFCKLHSRSGRGSERIQPGIFPQKGS</sequence>
<evidence type="ECO:0000256" key="1">
    <source>
        <dbReference type="SAM" id="MobiDB-lite"/>
    </source>
</evidence>
<comment type="caution">
    <text evidence="3">The sequence shown here is derived from an EMBL/GenBank/DDBJ whole genome shotgun (WGS) entry which is preliminary data.</text>
</comment>
<evidence type="ECO:0000313" key="3">
    <source>
        <dbReference type="EMBL" id="KAL3770286.1"/>
    </source>
</evidence>
<dbReference type="InterPro" id="IPR005331">
    <property type="entry name" value="Sulfotransferase"/>
</dbReference>
<dbReference type="Gene3D" id="3.40.50.300">
    <property type="entry name" value="P-loop containing nucleotide triphosphate hydrolases"/>
    <property type="match status" value="1"/>
</dbReference>
<keyword evidence="2" id="KW-0812">Transmembrane</keyword>
<keyword evidence="2" id="KW-0472">Membrane</keyword>
<feature type="region of interest" description="Disordered" evidence="1">
    <location>
        <begin position="64"/>
        <end position="84"/>
    </location>
</feature>
<feature type="compositionally biased region" description="Pro residues" evidence="1">
    <location>
        <begin position="71"/>
        <end position="81"/>
    </location>
</feature>
<keyword evidence="4" id="KW-1185">Reference proteome</keyword>
<proteinExistence type="predicted"/>
<dbReference type="AlphaFoldDB" id="A0ABD3N7N9"/>
<accession>A0ABD3N7N9</accession>
<feature type="transmembrane region" description="Helical" evidence="2">
    <location>
        <begin position="21"/>
        <end position="38"/>
    </location>
</feature>
<organism evidence="3 4">
    <name type="scientific">Cyclotella atomus</name>
    <dbReference type="NCBI Taxonomy" id="382360"/>
    <lineage>
        <taxon>Eukaryota</taxon>
        <taxon>Sar</taxon>
        <taxon>Stramenopiles</taxon>
        <taxon>Ochrophyta</taxon>
        <taxon>Bacillariophyta</taxon>
        <taxon>Coscinodiscophyceae</taxon>
        <taxon>Thalassiosirophycidae</taxon>
        <taxon>Stephanodiscales</taxon>
        <taxon>Stephanodiscaceae</taxon>
        <taxon>Cyclotella</taxon>
    </lineage>
</organism>
<gene>
    <name evidence="3" type="ORF">ACHAWO_004413</name>
</gene>
<dbReference type="Pfam" id="PF03567">
    <property type="entry name" value="Sulfotransfer_2"/>
    <property type="match status" value="1"/>
</dbReference>
<evidence type="ECO:0000313" key="4">
    <source>
        <dbReference type="Proteomes" id="UP001530400"/>
    </source>
</evidence>
<keyword evidence="2" id="KW-1133">Transmembrane helix</keyword>
<evidence type="ECO:0000256" key="2">
    <source>
        <dbReference type="SAM" id="Phobius"/>
    </source>
</evidence>
<evidence type="ECO:0008006" key="5">
    <source>
        <dbReference type="Google" id="ProtNLM"/>
    </source>
</evidence>
<name>A0ABD3N7N9_9STRA</name>
<reference evidence="3 4" key="1">
    <citation type="submission" date="2024-10" db="EMBL/GenBank/DDBJ databases">
        <title>Updated reference genomes for cyclostephanoid diatoms.</title>
        <authorList>
            <person name="Roberts W.R."/>
            <person name="Alverson A.J."/>
        </authorList>
    </citation>
    <scope>NUCLEOTIDE SEQUENCE [LARGE SCALE GENOMIC DNA]</scope>
    <source>
        <strain evidence="3 4">AJA010-31</strain>
    </source>
</reference>
<dbReference type="InterPro" id="IPR027417">
    <property type="entry name" value="P-loop_NTPase"/>
</dbReference>